<reference evidence="1" key="1">
    <citation type="submission" date="2020-04" db="EMBL/GenBank/DDBJ databases">
        <title>Draft genome resource of the tomato pathogen Pseudocercospora fuligena.</title>
        <authorList>
            <person name="Zaccaron A."/>
        </authorList>
    </citation>
    <scope>NUCLEOTIDE SEQUENCE</scope>
    <source>
        <strain evidence="1">PF001</strain>
    </source>
</reference>
<dbReference type="EMBL" id="JABCIY010000158">
    <property type="protein sequence ID" value="KAF7191246.1"/>
    <property type="molecule type" value="Genomic_DNA"/>
</dbReference>
<proteinExistence type="predicted"/>
<dbReference type="OrthoDB" id="10353550at2759"/>
<comment type="caution">
    <text evidence="1">The sequence shown here is derived from an EMBL/GenBank/DDBJ whole genome shotgun (WGS) entry which is preliminary data.</text>
</comment>
<evidence type="ECO:0000313" key="2">
    <source>
        <dbReference type="Proteomes" id="UP000660729"/>
    </source>
</evidence>
<dbReference type="Proteomes" id="UP000660729">
    <property type="component" value="Unassembled WGS sequence"/>
</dbReference>
<accession>A0A8H6RHM6</accession>
<evidence type="ECO:0000313" key="1">
    <source>
        <dbReference type="EMBL" id="KAF7191246.1"/>
    </source>
</evidence>
<organism evidence="1 2">
    <name type="scientific">Pseudocercospora fuligena</name>
    <dbReference type="NCBI Taxonomy" id="685502"/>
    <lineage>
        <taxon>Eukaryota</taxon>
        <taxon>Fungi</taxon>
        <taxon>Dikarya</taxon>
        <taxon>Ascomycota</taxon>
        <taxon>Pezizomycotina</taxon>
        <taxon>Dothideomycetes</taxon>
        <taxon>Dothideomycetidae</taxon>
        <taxon>Mycosphaerellales</taxon>
        <taxon>Mycosphaerellaceae</taxon>
        <taxon>Pseudocercospora</taxon>
    </lineage>
</organism>
<sequence>MVRDRGQSQKVTRLQDLNDDVLREILDIIPTGWSWQETVWIDRISGDAPVQRPPSDLVNFCSTCRRLRDLGLPYIFSAASLTPFSNGRQASSLLQMIGHSRMVTRHVKKLGIALTDDVPEDFGQNLCIALQNLPAMHDLTLVLPEQSRPVVWTSFQENRLCLPQVKTLIFMPFDTGGFLLHFAETVLAAFPGLTSLSIRKLEEDNDPHPSFFTLDGRMKDFLSLVCRIHSENLQSLTLQICGTPSDYASGFNLHLPNLKSLHIKDFRWVENQNQIAVKLPISFPKLSYLHLGTRSRAMGDDPQAWGWGDVLDDQIDESEGREVRDEAAEMLFDQCKCLQRVCFDGAHAFTRERVSLATTNGWNQGNA</sequence>
<protein>
    <submittedName>
        <fullName evidence="1">Uncharacterized protein</fullName>
    </submittedName>
</protein>
<dbReference type="Gene3D" id="3.80.10.10">
    <property type="entry name" value="Ribonuclease Inhibitor"/>
    <property type="match status" value="1"/>
</dbReference>
<gene>
    <name evidence="1" type="ORF">HII31_07269</name>
</gene>
<name>A0A8H6RHM6_9PEZI</name>
<dbReference type="SUPFAM" id="SSF52047">
    <property type="entry name" value="RNI-like"/>
    <property type="match status" value="1"/>
</dbReference>
<keyword evidence="2" id="KW-1185">Reference proteome</keyword>
<dbReference type="InterPro" id="IPR032675">
    <property type="entry name" value="LRR_dom_sf"/>
</dbReference>
<dbReference type="AlphaFoldDB" id="A0A8H6RHM6"/>